<feature type="compositionally biased region" description="Acidic residues" evidence="1">
    <location>
        <begin position="89"/>
        <end position="133"/>
    </location>
</feature>
<evidence type="ECO:0000313" key="4">
    <source>
        <dbReference type="Proteomes" id="UP000467841"/>
    </source>
</evidence>
<dbReference type="Proteomes" id="UP000467841">
    <property type="component" value="Unassembled WGS sequence"/>
</dbReference>
<evidence type="ECO:0000256" key="1">
    <source>
        <dbReference type="SAM" id="MobiDB-lite"/>
    </source>
</evidence>
<sequence>MTLFPTKFENGKIEYKIRCQESQLDRQLDRARNQGNSIELHNSTESESERLREERRTKKRNDPISSESEQGEFEIGVNLVQEEGNGSPNEEDSEETESEEEGEEVNQLVDEDDQEGNQDEPMEEAEAEQEEDELPMYQEHYNALFSMDFVETKYPHDDTMRDLGIFEDVELVLKNMQLGKFFSHRMESYKELTCEFLASMSITSLMSSIELSWTKAGGNLWNIKEKNSKEWATIAEEGYSSSRSKAAQIRSPVLRDVHKALANTFFARKATGTINEGEVKLLDMGIKPIISRTRDGKKIRGDRAHAGNSCLSLSSSTYKLESSGQEKVYSTRLDGHQVLQDQPLIEHKELDGRFQFKFTIHWLDPPSFFCPTLSSPRMICEKKSELDRAEDRAETQAEDGVRSDLGEPECYYFEEYEAPRMNPSVVAATRGLDFSKSSTSGKGKP</sequence>
<feature type="compositionally biased region" description="Basic and acidic residues" evidence="1">
    <location>
        <begin position="42"/>
        <end position="62"/>
    </location>
</feature>
<accession>A0A6D2J684</accession>
<reference evidence="3" key="1">
    <citation type="submission" date="2020-01" db="EMBL/GenBank/DDBJ databases">
        <authorList>
            <person name="Mishra B."/>
        </authorList>
    </citation>
    <scope>NUCLEOTIDE SEQUENCE [LARGE SCALE GENOMIC DNA]</scope>
</reference>
<feature type="domain" description="Arabidopsis retrotransposon Orf1 C-terminal" evidence="2">
    <location>
        <begin position="104"/>
        <end position="205"/>
    </location>
</feature>
<gene>
    <name evidence="3" type="ORF">MERR_LOCUS24271</name>
</gene>
<comment type="caution">
    <text evidence="3">The sequence shown here is derived from an EMBL/GenBank/DDBJ whole genome shotgun (WGS) entry which is preliminary data.</text>
</comment>
<dbReference type="EMBL" id="CACVBM020001168">
    <property type="protein sequence ID" value="CAA7037036.1"/>
    <property type="molecule type" value="Genomic_DNA"/>
</dbReference>
<dbReference type="OrthoDB" id="1750933at2759"/>
<dbReference type="InterPro" id="IPR004312">
    <property type="entry name" value="ATHILA_Orf1_C"/>
</dbReference>
<proteinExistence type="predicted"/>
<dbReference type="Pfam" id="PF03078">
    <property type="entry name" value="ATHILA"/>
    <property type="match status" value="2"/>
</dbReference>
<protein>
    <recommendedName>
        <fullName evidence="2">Arabidopsis retrotransposon Orf1 C-terminal domain-containing protein</fullName>
    </recommendedName>
</protein>
<evidence type="ECO:0000259" key="2">
    <source>
        <dbReference type="Pfam" id="PF03078"/>
    </source>
</evidence>
<feature type="region of interest" description="Disordered" evidence="1">
    <location>
        <begin position="25"/>
        <end position="133"/>
    </location>
</feature>
<keyword evidence="4" id="KW-1185">Reference proteome</keyword>
<feature type="domain" description="Arabidopsis retrotransposon Orf1 C-terminal" evidence="2">
    <location>
        <begin position="231"/>
        <end position="311"/>
    </location>
</feature>
<name>A0A6D2J684_9BRAS</name>
<evidence type="ECO:0000313" key="3">
    <source>
        <dbReference type="EMBL" id="CAA7037036.1"/>
    </source>
</evidence>
<organism evidence="3 4">
    <name type="scientific">Microthlaspi erraticum</name>
    <dbReference type="NCBI Taxonomy" id="1685480"/>
    <lineage>
        <taxon>Eukaryota</taxon>
        <taxon>Viridiplantae</taxon>
        <taxon>Streptophyta</taxon>
        <taxon>Embryophyta</taxon>
        <taxon>Tracheophyta</taxon>
        <taxon>Spermatophyta</taxon>
        <taxon>Magnoliopsida</taxon>
        <taxon>eudicotyledons</taxon>
        <taxon>Gunneridae</taxon>
        <taxon>Pentapetalae</taxon>
        <taxon>rosids</taxon>
        <taxon>malvids</taxon>
        <taxon>Brassicales</taxon>
        <taxon>Brassicaceae</taxon>
        <taxon>Coluteocarpeae</taxon>
        <taxon>Microthlaspi</taxon>
    </lineage>
</organism>
<dbReference type="AlphaFoldDB" id="A0A6D2J684"/>